<dbReference type="InterPro" id="IPR014031">
    <property type="entry name" value="Ketoacyl_synth_C"/>
</dbReference>
<keyword evidence="3" id="KW-0808">Transferase</keyword>
<dbReference type="GO" id="GO:0004312">
    <property type="term" value="F:fatty acid synthase activity"/>
    <property type="evidence" value="ECO:0007669"/>
    <property type="project" value="TreeGrafter"/>
</dbReference>
<feature type="domain" description="Ketosynthase family 3 (KS3)" evidence="4">
    <location>
        <begin position="205"/>
        <end position="608"/>
    </location>
</feature>
<dbReference type="Proteomes" id="UP000198287">
    <property type="component" value="Unassembled WGS sequence"/>
</dbReference>
<dbReference type="PANTHER" id="PTHR43775:SF37">
    <property type="entry name" value="SI:DKEY-61P9.11"/>
    <property type="match status" value="1"/>
</dbReference>
<reference evidence="5 6" key="1">
    <citation type="submission" date="2015-12" db="EMBL/GenBank/DDBJ databases">
        <title>The genome of Folsomia candida.</title>
        <authorList>
            <person name="Faddeeva A."/>
            <person name="Derks M.F."/>
            <person name="Anvar Y."/>
            <person name="Smit S."/>
            <person name="Van Straalen N."/>
            <person name="Roelofs D."/>
        </authorList>
    </citation>
    <scope>NUCLEOTIDE SEQUENCE [LARGE SCALE GENOMIC DNA]</scope>
    <source>
        <strain evidence="5 6">VU population</strain>
        <tissue evidence="5">Whole body</tissue>
    </source>
</reference>
<dbReference type="GO" id="GO:0006633">
    <property type="term" value="P:fatty acid biosynthetic process"/>
    <property type="evidence" value="ECO:0007669"/>
    <property type="project" value="TreeGrafter"/>
</dbReference>
<proteinExistence type="inferred from homology"/>
<evidence type="ECO:0000313" key="6">
    <source>
        <dbReference type="Proteomes" id="UP000198287"/>
    </source>
</evidence>
<dbReference type="PANTHER" id="PTHR43775">
    <property type="entry name" value="FATTY ACID SYNTHASE"/>
    <property type="match status" value="1"/>
</dbReference>
<dbReference type="InterPro" id="IPR029044">
    <property type="entry name" value="Nucleotide-diphossugar_trans"/>
</dbReference>
<dbReference type="PROSITE" id="PS52004">
    <property type="entry name" value="KS3_2"/>
    <property type="match status" value="1"/>
</dbReference>
<dbReference type="EMBL" id="LNIX01000036">
    <property type="protein sequence ID" value="OXA39885.1"/>
    <property type="molecule type" value="Genomic_DNA"/>
</dbReference>
<name>A0A226D2S1_FOLCA</name>
<comment type="similarity">
    <text evidence="3">Belongs to the thiolase-like superfamily. Beta-ketoacyl-ACP synthases family.</text>
</comment>
<evidence type="ECO:0000259" key="4">
    <source>
        <dbReference type="PROSITE" id="PS52004"/>
    </source>
</evidence>
<evidence type="ECO:0000313" key="5">
    <source>
        <dbReference type="EMBL" id="OXA39885.1"/>
    </source>
</evidence>
<evidence type="ECO:0000256" key="1">
    <source>
        <dbReference type="ARBA" id="ARBA00022450"/>
    </source>
</evidence>
<evidence type="ECO:0000256" key="3">
    <source>
        <dbReference type="RuleBase" id="RU003694"/>
    </source>
</evidence>
<dbReference type="InterPro" id="IPR020841">
    <property type="entry name" value="PKS_Beta-ketoAc_synthase_dom"/>
</dbReference>
<dbReference type="InterPro" id="IPR050091">
    <property type="entry name" value="PKS_NRPS_Biosynth_Enz"/>
</dbReference>
<protein>
    <submittedName>
        <fullName evidence="5">Phthiocerol/phenolphthiocerol synthesis polyketide synthase type I PpsA</fullName>
    </submittedName>
</protein>
<keyword evidence="6" id="KW-1185">Reference proteome</keyword>
<dbReference type="Pfam" id="PF02801">
    <property type="entry name" value="Ketoacyl-synt_C"/>
    <property type="match status" value="1"/>
</dbReference>
<dbReference type="Gene3D" id="3.90.550.10">
    <property type="entry name" value="Spore Coat Polysaccharide Biosynthesis Protein SpsA, Chain A"/>
    <property type="match status" value="1"/>
</dbReference>
<sequence length="613" mass="67788">MKKKAYATFARNANEVEDALILLKSIKETKTFQKLLILHDSEIEISLWTKLAIQFDEMVQLVSFANLKVDFWSQLLLTCTTLLDFDRICLIDPSAVVLKNCDSLFLCDPVNIVFGNGMFILKPGTDATGYLFDRLTKEPESNCTFHKLKDVLVNESMAVHLEKQFVIDIRKGELPNQPNNGCMEDVFDFRNKIKQMSYSKRESDMEPIAVIGMSCRMPDSKGVEEYWKTYLDGKCVIRPPPAWRWTTEQIGTTVKGQFHCDFLPCPVDEFDGDFFEMSPAECNFTDPQQRFLLEVSWEALEDAGINPQSIAGSMTGIYSGCWTQDYNELVHKFAPPSMPLSPTELKMVHGQQLRSRAFPIGTHLQGQAVHDLRRGACSLAIAASANLIIKPTFQHEVLVSKDFRCKTFDSAANGFARGEAVVAIILKRLSDAVRDGDRIHSVILGYGATQEGETKSVGTPTIEMEALAMEMALRHTGLKPEQIQVVEAHGTGTGKGDPLEIKAIAKAYSTSHRADPLIITAGKANIGHTESSCGLAGLIKITMAMKYGLIPAQIGIQTLNPEIDLTTIPAVIPLADSVPWCPAFDKPKVAGISSFGFTGTNTHIILQEAPKFT</sequence>
<gene>
    <name evidence="5" type="ORF">Fcan01_25316</name>
</gene>
<dbReference type="Gene3D" id="3.40.47.10">
    <property type="match status" value="2"/>
</dbReference>
<comment type="caution">
    <text evidence="5">The sequence shown here is derived from an EMBL/GenBank/DDBJ whole genome shotgun (WGS) entry which is preliminary data.</text>
</comment>
<dbReference type="SUPFAM" id="SSF53901">
    <property type="entry name" value="Thiolase-like"/>
    <property type="match status" value="1"/>
</dbReference>
<keyword evidence="2" id="KW-0597">Phosphoprotein</keyword>
<dbReference type="AlphaFoldDB" id="A0A226D2S1"/>
<evidence type="ECO:0000256" key="2">
    <source>
        <dbReference type="ARBA" id="ARBA00022553"/>
    </source>
</evidence>
<dbReference type="SUPFAM" id="SSF53448">
    <property type="entry name" value="Nucleotide-diphospho-sugar transferases"/>
    <property type="match status" value="1"/>
</dbReference>
<dbReference type="Pfam" id="PF00109">
    <property type="entry name" value="ketoacyl-synt"/>
    <property type="match status" value="2"/>
</dbReference>
<dbReference type="OMA" id="GYLYEEN"/>
<dbReference type="SMART" id="SM00825">
    <property type="entry name" value="PKS_KS"/>
    <property type="match status" value="1"/>
</dbReference>
<dbReference type="STRING" id="158441.A0A226D2S1"/>
<organism evidence="5 6">
    <name type="scientific">Folsomia candida</name>
    <name type="common">Springtail</name>
    <dbReference type="NCBI Taxonomy" id="158441"/>
    <lineage>
        <taxon>Eukaryota</taxon>
        <taxon>Metazoa</taxon>
        <taxon>Ecdysozoa</taxon>
        <taxon>Arthropoda</taxon>
        <taxon>Hexapoda</taxon>
        <taxon>Collembola</taxon>
        <taxon>Entomobryomorpha</taxon>
        <taxon>Isotomoidea</taxon>
        <taxon>Isotomidae</taxon>
        <taxon>Proisotominae</taxon>
        <taxon>Folsomia</taxon>
    </lineage>
</organism>
<dbReference type="InterPro" id="IPR016039">
    <property type="entry name" value="Thiolase-like"/>
</dbReference>
<accession>A0A226D2S1</accession>
<dbReference type="InterPro" id="IPR014030">
    <property type="entry name" value="Ketoacyl_synth_N"/>
</dbReference>
<dbReference type="CDD" id="cd00833">
    <property type="entry name" value="PKS"/>
    <property type="match status" value="1"/>
</dbReference>
<dbReference type="OrthoDB" id="48317at2759"/>
<keyword evidence="1" id="KW-0596">Phosphopantetheine</keyword>